<dbReference type="EMBL" id="CM047583">
    <property type="protein sequence ID" value="KAI9913637.1"/>
    <property type="molecule type" value="Genomic_DNA"/>
</dbReference>
<gene>
    <name evidence="1" type="ORF">PsorP6_005053</name>
</gene>
<evidence type="ECO:0000313" key="1">
    <source>
        <dbReference type="EMBL" id="KAI9913637.1"/>
    </source>
</evidence>
<reference evidence="1 2" key="1">
    <citation type="journal article" date="2022" name="bioRxiv">
        <title>The genome of the oomycete Peronosclerospora sorghi, a cosmopolitan pathogen of maize and sorghum, is inflated with dispersed pseudogenes.</title>
        <authorList>
            <person name="Fletcher K."/>
            <person name="Martin F."/>
            <person name="Isakeit T."/>
            <person name="Cavanaugh K."/>
            <person name="Magill C."/>
            <person name="Michelmore R."/>
        </authorList>
    </citation>
    <scope>NUCLEOTIDE SEQUENCE [LARGE SCALE GENOMIC DNA]</scope>
    <source>
        <strain evidence="1">P6</strain>
    </source>
</reference>
<sequence length="216" mass="24223">MREREKRTESISRKQAATEVEIKITNISNEDDLIQEEAISSQQHLRKQHPEGNMPPSSDLPTLSQMPQTTSNNGSTTDAVRNDVPQSASGPPMNHKEKPSDQSGIISSRPQTSMDNNIGLRQRLRPSVYNPRPITAESPVTLEGLLKELYKNHPPDKLKNVSTVAKQYVGKEREIVGFFKGNYGALSVRRLEKNLDVLERSHQARMSSKGSRKQRG</sequence>
<protein>
    <submittedName>
        <fullName evidence="1">Uncharacterized protein</fullName>
    </submittedName>
</protein>
<accession>A0ACC0W515</accession>
<organism evidence="1 2">
    <name type="scientific">Peronosclerospora sorghi</name>
    <dbReference type="NCBI Taxonomy" id="230839"/>
    <lineage>
        <taxon>Eukaryota</taxon>
        <taxon>Sar</taxon>
        <taxon>Stramenopiles</taxon>
        <taxon>Oomycota</taxon>
        <taxon>Peronosporomycetes</taxon>
        <taxon>Peronosporales</taxon>
        <taxon>Peronosporaceae</taxon>
        <taxon>Peronosclerospora</taxon>
    </lineage>
</organism>
<name>A0ACC0W515_9STRA</name>
<dbReference type="Proteomes" id="UP001163321">
    <property type="component" value="Chromosome 4"/>
</dbReference>
<keyword evidence="2" id="KW-1185">Reference proteome</keyword>
<proteinExistence type="predicted"/>
<comment type="caution">
    <text evidence="1">The sequence shown here is derived from an EMBL/GenBank/DDBJ whole genome shotgun (WGS) entry which is preliminary data.</text>
</comment>
<evidence type="ECO:0000313" key="2">
    <source>
        <dbReference type="Proteomes" id="UP001163321"/>
    </source>
</evidence>